<proteinExistence type="predicted"/>
<dbReference type="PROSITE" id="PS51257">
    <property type="entry name" value="PROKAR_LIPOPROTEIN"/>
    <property type="match status" value="1"/>
</dbReference>
<dbReference type="EMBL" id="GGFL01009343">
    <property type="protein sequence ID" value="MBW73521.1"/>
    <property type="molecule type" value="Transcribed_RNA"/>
</dbReference>
<dbReference type="AlphaFoldDB" id="A0A2M4D7P0"/>
<accession>A0A2M4D7P0</accession>
<protein>
    <submittedName>
        <fullName evidence="1">Putative secreted protein</fullName>
    </submittedName>
</protein>
<organism evidence="1">
    <name type="scientific">Anopheles darlingi</name>
    <name type="common">Mosquito</name>
    <dbReference type="NCBI Taxonomy" id="43151"/>
    <lineage>
        <taxon>Eukaryota</taxon>
        <taxon>Metazoa</taxon>
        <taxon>Ecdysozoa</taxon>
        <taxon>Arthropoda</taxon>
        <taxon>Hexapoda</taxon>
        <taxon>Insecta</taxon>
        <taxon>Pterygota</taxon>
        <taxon>Neoptera</taxon>
        <taxon>Endopterygota</taxon>
        <taxon>Diptera</taxon>
        <taxon>Nematocera</taxon>
        <taxon>Culicoidea</taxon>
        <taxon>Culicidae</taxon>
        <taxon>Anophelinae</taxon>
        <taxon>Anopheles</taxon>
    </lineage>
</organism>
<evidence type="ECO:0000313" key="1">
    <source>
        <dbReference type="EMBL" id="MBW73521.1"/>
    </source>
</evidence>
<name>A0A2M4D7P0_ANODA</name>
<reference evidence="1" key="1">
    <citation type="submission" date="2018-01" db="EMBL/GenBank/DDBJ databases">
        <title>An insight into the sialome of Amazonian anophelines.</title>
        <authorList>
            <person name="Ribeiro J.M."/>
            <person name="Scarpassa V."/>
            <person name="Calvo E."/>
        </authorList>
    </citation>
    <scope>NUCLEOTIDE SEQUENCE</scope>
</reference>
<sequence>MIPMVGKKGIRRTAATATATAACFLLEVHARVEPVNFRTKNRERIRNRPQFRAPFVAAHPPSNEILQHYFIVGSILHFSQMHATRNEIISFTILRCEN</sequence>